<keyword evidence="2" id="KW-0812">Transmembrane</keyword>
<feature type="compositionally biased region" description="Low complexity" evidence="1">
    <location>
        <begin position="55"/>
        <end position="133"/>
    </location>
</feature>
<dbReference type="OrthoDB" id="3625154at2"/>
<feature type="region of interest" description="Disordered" evidence="1">
    <location>
        <begin position="1"/>
        <end position="140"/>
    </location>
</feature>
<accession>A0A064CF43</accession>
<dbReference type="AlphaFoldDB" id="A0A064CF43"/>
<dbReference type="RefSeq" id="WP_036337583.1">
    <property type="nucleotide sequence ID" value="NZ_JALN02000001.1"/>
</dbReference>
<keyword evidence="5" id="KW-1185">Reference proteome</keyword>
<dbReference type="Pfam" id="PF14230">
    <property type="entry name" value="DUF4333"/>
    <property type="match status" value="1"/>
</dbReference>
<reference evidence="4" key="1">
    <citation type="submission" date="2014-05" db="EMBL/GenBank/DDBJ databases">
        <title>Genome sequence of Mycobacterium aromaticivorans strain JS19b1T (= DSM 45407T).</title>
        <authorList>
            <person name="Kwak Y."/>
            <person name="Park G.-S."/>
            <person name="Li Q.X."/>
            <person name="Lee S.-E."/>
            <person name="Shin J.-H."/>
        </authorList>
    </citation>
    <scope>NUCLEOTIDE SEQUENCE [LARGE SCALE GENOMIC DNA]</scope>
    <source>
        <strain evidence="4">JS19b1</strain>
    </source>
</reference>
<dbReference type="EMBL" id="JALN02000001">
    <property type="protein sequence ID" value="KDE97372.1"/>
    <property type="molecule type" value="Genomic_DNA"/>
</dbReference>
<evidence type="ECO:0000313" key="5">
    <source>
        <dbReference type="Proteomes" id="UP000022835"/>
    </source>
</evidence>
<gene>
    <name evidence="4" type="ORF">Y900_000120</name>
</gene>
<keyword evidence="2" id="KW-1133">Transmembrane helix</keyword>
<feature type="compositionally biased region" description="Low complexity" evidence="1">
    <location>
        <begin position="13"/>
        <end position="27"/>
    </location>
</feature>
<dbReference type="eggNOG" id="ENOG5033240">
    <property type="taxonomic scope" value="Bacteria"/>
</dbReference>
<keyword evidence="2" id="KW-0472">Membrane</keyword>
<evidence type="ECO:0000256" key="1">
    <source>
        <dbReference type="SAM" id="MobiDB-lite"/>
    </source>
</evidence>
<feature type="transmembrane region" description="Helical" evidence="2">
    <location>
        <begin position="147"/>
        <end position="170"/>
    </location>
</feature>
<name>A0A064CF43_9MYCO</name>
<evidence type="ECO:0000259" key="3">
    <source>
        <dbReference type="Pfam" id="PF14230"/>
    </source>
</evidence>
<feature type="compositionally biased region" description="Polar residues" evidence="1">
    <location>
        <begin position="28"/>
        <end position="43"/>
    </location>
</feature>
<evidence type="ECO:0000313" key="4">
    <source>
        <dbReference type="EMBL" id="KDE97372.1"/>
    </source>
</evidence>
<protein>
    <recommendedName>
        <fullName evidence="3">DUF4333 domain-containing protein</fullName>
    </recommendedName>
</protein>
<proteinExistence type="predicted"/>
<organism evidence="4 5">
    <name type="scientific">Mycolicibacterium aromaticivorans JS19b1 = JCM 16368</name>
    <dbReference type="NCBI Taxonomy" id="1440774"/>
    <lineage>
        <taxon>Bacteria</taxon>
        <taxon>Bacillati</taxon>
        <taxon>Actinomycetota</taxon>
        <taxon>Actinomycetes</taxon>
        <taxon>Mycobacteriales</taxon>
        <taxon>Mycobacteriaceae</taxon>
        <taxon>Mycolicibacterium</taxon>
    </lineage>
</organism>
<feature type="compositionally biased region" description="Pro residues" evidence="1">
    <location>
        <begin position="44"/>
        <end position="54"/>
    </location>
</feature>
<feature type="compositionally biased region" description="Polar residues" evidence="1">
    <location>
        <begin position="1"/>
        <end position="12"/>
    </location>
</feature>
<evidence type="ECO:0000256" key="2">
    <source>
        <dbReference type="SAM" id="Phobius"/>
    </source>
</evidence>
<feature type="domain" description="DUF4333" evidence="3">
    <location>
        <begin position="164"/>
        <end position="246"/>
    </location>
</feature>
<comment type="caution">
    <text evidence="4">The sequence shown here is derived from an EMBL/GenBank/DDBJ whole genome shotgun (WGS) entry which is preliminary data.</text>
</comment>
<dbReference type="Proteomes" id="UP000022835">
    <property type="component" value="Unassembled WGS sequence"/>
</dbReference>
<dbReference type="STRING" id="1440774.Y900_000120"/>
<sequence length="254" mass="27622">MSGPQGSEPNPWQAQPGQGQDQPASGSEQQPSGSETPAWQQPSGEPPAWQPPAYTPQQYPQYGQQPGQQYPQQPYQQPTEYNPGTYAQPGQQYPQYGQPQYGQYPQQPGQYPQQPGQYAQQPGDPNQPGQYAPYPQPGDEGAKKSSAVLFTVIGVLAAIVVAVVLVLGFWKPGFFVTTKLDIGKAQQGVQNILTDETNGYGAKNVKDVKCNNGQNPTVKKGDTFTCEVSIDGTKRQVTVTFQDDKGTYEVGRPK</sequence>
<dbReference type="InterPro" id="IPR025637">
    <property type="entry name" value="DUF4333"/>
</dbReference>